<geneLocation type="plasmid" evidence="2">
    <name>unnamed</name>
</geneLocation>
<organism evidence="2 3">
    <name type="scientific">Sporofaciens musculi</name>
    <dbReference type="NCBI Taxonomy" id="2681861"/>
    <lineage>
        <taxon>Bacteria</taxon>
        <taxon>Bacillati</taxon>
        <taxon>Bacillota</taxon>
        <taxon>Clostridia</taxon>
        <taxon>Lachnospirales</taxon>
        <taxon>Lachnospiraceae</taxon>
        <taxon>Sporofaciens</taxon>
    </lineage>
</organism>
<dbReference type="Proteomes" id="UP000460412">
    <property type="component" value="Unassembled WGS sequence"/>
</dbReference>
<evidence type="ECO:0000313" key="3">
    <source>
        <dbReference type="Proteomes" id="UP000460412"/>
    </source>
</evidence>
<evidence type="ECO:0000313" key="2">
    <source>
        <dbReference type="EMBL" id="MXP79197.1"/>
    </source>
</evidence>
<dbReference type="AlphaFoldDB" id="A0A7X3SM47"/>
<name>A0A7X3SM47_9FIRM</name>
<feature type="transmembrane region" description="Helical" evidence="1">
    <location>
        <begin position="94"/>
        <end position="115"/>
    </location>
</feature>
<gene>
    <name evidence="2" type="ORF">GN277_29010</name>
</gene>
<keyword evidence="2" id="KW-0614">Plasmid</keyword>
<feature type="transmembrane region" description="Helical" evidence="1">
    <location>
        <begin position="59"/>
        <end position="82"/>
    </location>
</feature>
<keyword evidence="3" id="KW-1185">Reference proteome</keyword>
<reference evidence="2 3" key="1">
    <citation type="submission" date="2019-12" db="EMBL/GenBank/DDBJ databases">
        <title>Sporaefaciens musculi gen. nov., sp. nov., a novel bacterium isolated from the caecum of an obese mouse.</title>
        <authorList>
            <person name="Rasmussen T.S."/>
            <person name="Streidl T."/>
            <person name="Hitch T.C.A."/>
            <person name="Wortmann E."/>
            <person name="Deptula P."/>
            <person name="Hansen M."/>
            <person name="Nielsen D.S."/>
            <person name="Clavel T."/>
            <person name="Vogensen F.K."/>
        </authorList>
    </citation>
    <scope>NUCLEOTIDE SEQUENCE [LARGE SCALE GENOMIC DNA]</scope>
    <source>
        <strain evidence="2 3">WCA-9-b2</strain>
        <plasmid evidence="2">unnamed</plasmid>
    </source>
</reference>
<dbReference type="EMBL" id="WUQX01000003">
    <property type="protein sequence ID" value="MXP79197.1"/>
    <property type="molecule type" value="Genomic_DNA"/>
</dbReference>
<proteinExistence type="predicted"/>
<keyword evidence="1" id="KW-1133">Transmembrane helix</keyword>
<evidence type="ECO:0000256" key="1">
    <source>
        <dbReference type="SAM" id="Phobius"/>
    </source>
</evidence>
<sequence length="122" mass="12964">MKIFCVAERLAVPARRLGVMALAASASEWDFMTSSPGESGVFNSLIAKMKDIGASGYELMLTLGIIGLVFSIIFTAVSLLLTSNAQKKEEKKSHALVICLAGIVIFSVFSIIGFFKSIGTGL</sequence>
<protein>
    <submittedName>
        <fullName evidence="2">Uncharacterized protein</fullName>
    </submittedName>
</protein>
<comment type="caution">
    <text evidence="2">The sequence shown here is derived from an EMBL/GenBank/DDBJ whole genome shotgun (WGS) entry which is preliminary data.</text>
</comment>
<accession>A0A7X3SM47</accession>
<keyword evidence="1" id="KW-0812">Transmembrane</keyword>
<dbReference type="RefSeq" id="WP_159757926.1">
    <property type="nucleotide sequence ID" value="NZ_WUQX01000003.1"/>
</dbReference>
<keyword evidence="1" id="KW-0472">Membrane</keyword>